<dbReference type="Proteomes" id="UP000239239">
    <property type="component" value="Unassembled WGS sequence"/>
</dbReference>
<sequence>MNSNAHKENEVAIIHKLIEDYANAARDKDINKIMSHYAPDIRSFDAVSQLQFKGVDDYRRHWETCLSFCPGSTVFEVHELETVVDGNLAVSCYLTYCGGTNEKGETQGGWMRGTMVHRKMNGKWKIIHEHYSVPFDMKTGNTLFDLKP</sequence>
<dbReference type="EMBL" id="PQWY01000016">
    <property type="protein sequence ID" value="PPK29636.1"/>
    <property type="molecule type" value="Genomic_DNA"/>
</dbReference>
<evidence type="ECO:0000313" key="1">
    <source>
        <dbReference type="EMBL" id="PPK29636.1"/>
    </source>
</evidence>
<protein>
    <submittedName>
        <fullName evidence="1">DUF4440 domain-containing protein</fullName>
    </submittedName>
</protein>
<proteinExistence type="predicted"/>
<dbReference type="AlphaFoldDB" id="A0A2S6EWW3"/>
<dbReference type="Gene3D" id="3.10.450.50">
    <property type="match status" value="1"/>
</dbReference>
<accession>A0A2S6EWW3</accession>
<dbReference type="InterPro" id="IPR037401">
    <property type="entry name" value="SnoaL-like"/>
</dbReference>
<reference evidence="1 2" key="1">
    <citation type="submission" date="2018-02" db="EMBL/GenBank/DDBJ databases">
        <title>Draft genome sequences of four Legionella pneumophila clinical strains isolated in Ontario.</title>
        <authorList>
            <person name="Fortuna A."/>
            <person name="Ramnarine R."/>
            <person name="Li A."/>
            <person name="Frantz C."/>
            <person name="Mallo G."/>
        </authorList>
    </citation>
    <scope>NUCLEOTIDE SEQUENCE [LARGE SCALE GENOMIC DNA]</scope>
    <source>
        <strain evidence="1 2">LG61</strain>
    </source>
</reference>
<dbReference type="InterPro" id="IPR032710">
    <property type="entry name" value="NTF2-like_dom_sf"/>
</dbReference>
<organism evidence="1 2">
    <name type="scientific">Legionella pneumophila</name>
    <dbReference type="NCBI Taxonomy" id="446"/>
    <lineage>
        <taxon>Bacteria</taxon>
        <taxon>Pseudomonadati</taxon>
        <taxon>Pseudomonadota</taxon>
        <taxon>Gammaproteobacteria</taxon>
        <taxon>Legionellales</taxon>
        <taxon>Legionellaceae</taxon>
        <taxon>Legionella</taxon>
    </lineage>
</organism>
<dbReference type="SUPFAM" id="SSF54427">
    <property type="entry name" value="NTF2-like"/>
    <property type="match status" value="1"/>
</dbReference>
<dbReference type="OrthoDB" id="9812295at2"/>
<evidence type="ECO:0000313" key="2">
    <source>
        <dbReference type="Proteomes" id="UP000239239"/>
    </source>
</evidence>
<dbReference type="Pfam" id="PF13474">
    <property type="entry name" value="SnoaL_3"/>
    <property type="match status" value="1"/>
</dbReference>
<name>A0A2S6EWW3_LEGPN</name>
<gene>
    <name evidence="1" type="ORF">C3928_11205</name>
</gene>
<comment type="caution">
    <text evidence="1">The sequence shown here is derived from an EMBL/GenBank/DDBJ whole genome shotgun (WGS) entry which is preliminary data.</text>
</comment>
<dbReference type="RefSeq" id="WP_027227240.1">
    <property type="nucleotide sequence ID" value="NZ_CP017601.1"/>
</dbReference>